<evidence type="ECO:0000256" key="2">
    <source>
        <dbReference type="ARBA" id="ARBA00022692"/>
    </source>
</evidence>
<evidence type="ECO:0000256" key="4">
    <source>
        <dbReference type="ARBA" id="ARBA00023136"/>
    </source>
</evidence>
<evidence type="ECO:0000256" key="1">
    <source>
        <dbReference type="ARBA" id="ARBA00004141"/>
    </source>
</evidence>
<proteinExistence type="predicted"/>
<dbReference type="PANTHER" id="PTHR23507">
    <property type="entry name" value="ZGC:174356"/>
    <property type="match status" value="1"/>
</dbReference>
<dbReference type="PANTHER" id="PTHR23507:SF40">
    <property type="entry name" value="TETRACYCLINE-EFFLUX TRANSPORTER"/>
    <property type="match status" value="1"/>
</dbReference>
<dbReference type="AlphaFoldDB" id="A0A9P4HSS5"/>
<dbReference type="SUPFAM" id="SSF103473">
    <property type="entry name" value="MFS general substrate transporter"/>
    <property type="match status" value="1"/>
</dbReference>
<feature type="transmembrane region" description="Helical" evidence="6">
    <location>
        <begin position="335"/>
        <end position="362"/>
    </location>
</feature>
<organism evidence="7 8">
    <name type="scientific">Saccharata proteae CBS 121410</name>
    <dbReference type="NCBI Taxonomy" id="1314787"/>
    <lineage>
        <taxon>Eukaryota</taxon>
        <taxon>Fungi</taxon>
        <taxon>Dikarya</taxon>
        <taxon>Ascomycota</taxon>
        <taxon>Pezizomycotina</taxon>
        <taxon>Dothideomycetes</taxon>
        <taxon>Dothideomycetes incertae sedis</taxon>
        <taxon>Botryosphaeriales</taxon>
        <taxon>Saccharataceae</taxon>
        <taxon>Saccharata</taxon>
    </lineage>
</organism>
<comment type="caution">
    <text evidence="7">The sequence shown here is derived from an EMBL/GenBank/DDBJ whole genome shotgun (WGS) entry which is preliminary data.</text>
</comment>
<feature type="transmembrane region" description="Helical" evidence="6">
    <location>
        <begin position="374"/>
        <end position="394"/>
    </location>
</feature>
<evidence type="ECO:0000313" key="8">
    <source>
        <dbReference type="Proteomes" id="UP000799776"/>
    </source>
</evidence>
<keyword evidence="3 6" id="KW-1133">Transmembrane helix</keyword>
<feature type="transmembrane region" description="Helical" evidence="6">
    <location>
        <begin position="415"/>
        <end position="433"/>
    </location>
</feature>
<comment type="subcellular location">
    <subcellularLocation>
        <location evidence="1">Membrane</location>
        <topology evidence="1">Multi-pass membrane protein</topology>
    </subcellularLocation>
</comment>
<feature type="region of interest" description="Disordered" evidence="5">
    <location>
        <begin position="538"/>
        <end position="570"/>
    </location>
</feature>
<dbReference type="InterPro" id="IPR011701">
    <property type="entry name" value="MFS"/>
</dbReference>
<feature type="transmembrane region" description="Helical" evidence="6">
    <location>
        <begin position="508"/>
        <end position="527"/>
    </location>
</feature>
<dbReference type="OrthoDB" id="3026777at2759"/>
<name>A0A9P4HSS5_9PEZI</name>
<sequence length="570" mass="61516">MVAAVGGLDARTRHYEHEEEEPLLGVTRTHSNRDAKDAWPGQSHFDGLPWYKRPHILWILPPFFLSALAFGGIVVPKLNLILTLICREYFASEASKTPNTTFLPVIFGQENSQCRIPEVQSRVAQFTLYGNLISGLLCALSAPKLGALSDRWGRLRILVLTNCGMLCGEVITIIAARFPETIPVGWILVGYAFEGMFGSFIAAMALVHSYATDCTPPARRNVVFGYFHGCLFTGIALGPLIAAYIIRALDSVLSVFYIAIGCHIFFVLFTGLAIPESLSKARQQAAREKYREDSLAAGPAADWINQIRSFNLLSPLAVLRPKGSSPAIRAVRRNLLLLASIDTIVFGVAMGSMTVIVIYTNYAFGWTNFESSRFISIINICRVSVLLALLPLATKLFKRAPAPPAPSFTPFDLSAIRLAITFDLLGFLGFALARDSTLFTIAGCVASVGGMASPTLQAALVAHVPAERTGELLGANGLLHALARVVAPAVFNAIYAATVGWGGGGTQTVFWCLFGVFGVAWGVSWAVRSRVGWEVGMEREAGTGTGGDGEEGEEGDAQAQARAQEREQRA</sequence>
<feature type="transmembrane region" description="Helical" evidence="6">
    <location>
        <begin position="126"/>
        <end position="145"/>
    </location>
</feature>
<dbReference type="InterPro" id="IPR036259">
    <property type="entry name" value="MFS_trans_sf"/>
</dbReference>
<evidence type="ECO:0000256" key="3">
    <source>
        <dbReference type="ARBA" id="ARBA00022989"/>
    </source>
</evidence>
<evidence type="ECO:0000313" key="7">
    <source>
        <dbReference type="EMBL" id="KAF2085283.1"/>
    </source>
</evidence>
<dbReference type="GO" id="GO:0016020">
    <property type="term" value="C:membrane"/>
    <property type="evidence" value="ECO:0007669"/>
    <property type="project" value="UniProtKB-SubCell"/>
</dbReference>
<protein>
    <submittedName>
        <fullName evidence="7">MFS general substrate transporter</fullName>
    </submittedName>
</protein>
<gene>
    <name evidence="7" type="ORF">K490DRAFT_47064</name>
</gene>
<feature type="transmembrane region" description="Helical" evidence="6">
    <location>
        <begin position="56"/>
        <end position="75"/>
    </location>
</feature>
<dbReference type="Gene3D" id="1.20.1250.20">
    <property type="entry name" value="MFS general substrate transporter like domains"/>
    <property type="match status" value="1"/>
</dbReference>
<dbReference type="Proteomes" id="UP000799776">
    <property type="component" value="Unassembled WGS sequence"/>
</dbReference>
<dbReference type="GO" id="GO:0022857">
    <property type="term" value="F:transmembrane transporter activity"/>
    <property type="evidence" value="ECO:0007669"/>
    <property type="project" value="InterPro"/>
</dbReference>
<keyword evidence="4 6" id="KW-0472">Membrane</keyword>
<feature type="transmembrane region" description="Helical" evidence="6">
    <location>
        <begin position="252"/>
        <end position="274"/>
    </location>
</feature>
<evidence type="ECO:0000256" key="5">
    <source>
        <dbReference type="SAM" id="MobiDB-lite"/>
    </source>
</evidence>
<dbReference type="EMBL" id="ML978732">
    <property type="protein sequence ID" value="KAF2085283.1"/>
    <property type="molecule type" value="Genomic_DNA"/>
</dbReference>
<keyword evidence="8" id="KW-1185">Reference proteome</keyword>
<feature type="transmembrane region" description="Helical" evidence="6">
    <location>
        <begin position="157"/>
        <end position="178"/>
    </location>
</feature>
<dbReference type="Pfam" id="PF07690">
    <property type="entry name" value="MFS_1"/>
    <property type="match status" value="1"/>
</dbReference>
<accession>A0A9P4HSS5</accession>
<feature type="transmembrane region" description="Helical" evidence="6">
    <location>
        <begin position="223"/>
        <end position="246"/>
    </location>
</feature>
<feature type="transmembrane region" description="Helical" evidence="6">
    <location>
        <begin position="481"/>
        <end position="502"/>
    </location>
</feature>
<reference evidence="7" key="1">
    <citation type="journal article" date="2020" name="Stud. Mycol.">
        <title>101 Dothideomycetes genomes: a test case for predicting lifestyles and emergence of pathogens.</title>
        <authorList>
            <person name="Haridas S."/>
            <person name="Albert R."/>
            <person name="Binder M."/>
            <person name="Bloem J."/>
            <person name="Labutti K."/>
            <person name="Salamov A."/>
            <person name="Andreopoulos B."/>
            <person name="Baker S."/>
            <person name="Barry K."/>
            <person name="Bills G."/>
            <person name="Bluhm B."/>
            <person name="Cannon C."/>
            <person name="Castanera R."/>
            <person name="Culley D."/>
            <person name="Daum C."/>
            <person name="Ezra D."/>
            <person name="Gonzalez J."/>
            <person name="Henrissat B."/>
            <person name="Kuo A."/>
            <person name="Liang C."/>
            <person name="Lipzen A."/>
            <person name="Lutzoni F."/>
            <person name="Magnuson J."/>
            <person name="Mondo S."/>
            <person name="Nolan M."/>
            <person name="Ohm R."/>
            <person name="Pangilinan J."/>
            <person name="Park H.-J."/>
            <person name="Ramirez L."/>
            <person name="Alfaro M."/>
            <person name="Sun H."/>
            <person name="Tritt A."/>
            <person name="Yoshinaga Y."/>
            <person name="Zwiers L.-H."/>
            <person name="Turgeon B."/>
            <person name="Goodwin S."/>
            <person name="Spatafora J."/>
            <person name="Crous P."/>
            <person name="Grigoriev I."/>
        </authorList>
    </citation>
    <scope>NUCLEOTIDE SEQUENCE</scope>
    <source>
        <strain evidence="7">CBS 121410</strain>
    </source>
</reference>
<feature type="transmembrane region" description="Helical" evidence="6">
    <location>
        <begin position="184"/>
        <end position="211"/>
    </location>
</feature>
<evidence type="ECO:0000256" key="6">
    <source>
        <dbReference type="SAM" id="Phobius"/>
    </source>
</evidence>
<feature type="transmembrane region" description="Helical" evidence="6">
    <location>
        <begin position="439"/>
        <end position="460"/>
    </location>
</feature>
<keyword evidence="2 6" id="KW-0812">Transmembrane</keyword>